<evidence type="ECO:0000259" key="5">
    <source>
        <dbReference type="Pfam" id="PF23892"/>
    </source>
</evidence>
<evidence type="ECO:0000256" key="3">
    <source>
        <dbReference type="ARBA" id="ARBA00022748"/>
    </source>
</evidence>
<organism evidence="7 8">
    <name type="scientific">Parahalioglobus pacificus</name>
    <dbReference type="NCBI Taxonomy" id="930806"/>
    <lineage>
        <taxon>Bacteria</taxon>
        <taxon>Pseudomonadati</taxon>
        <taxon>Pseudomonadota</taxon>
        <taxon>Gammaproteobacteria</taxon>
        <taxon>Cellvibrionales</taxon>
        <taxon>Halieaceae</taxon>
        <taxon>Parahalioglobus</taxon>
    </lineage>
</organism>
<dbReference type="NCBIfam" id="TIGR03142">
    <property type="entry name" value="cytochro_ccmI"/>
    <property type="match status" value="1"/>
</dbReference>
<keyword evidence="2" id="KW-0677">Repeat</keyword>
<reference evidence="7" key="2">
    <citation type="submission" date="2020-09" db="EMBL/GenBank/DDBJ databases">
        <authorList>
            <person name="Sun Q."/>
            <person name="Kim S."/>
        </authorList>
    </citation>
    <scope>NUCLEOTIDE SEQUENCE</scope>
    <source>
        <strain evidence="7">KCTC 23430</strain>
    </source>
</reference>
<evidence type="ECO:0000313" key="7">
    <source>
        <dbReference type="EMBL" id="GHD28973.1"/>
    </source>
</evidence>
<name>A0A919CIX2_9GAMM</name>
<comment type="caution">
    <text evidence="7">The sequence shown here is derived from an EMBL/GenBank/DDBJ whole genome shotgun (WGS) entry which is preliminary data.</text>
</comment>
<dbReference type="RefSeq" id="WP_189475500.1">
    <property type="nucleotide sequence ID" value="NZ_BMYM01000001.1"/>
</dbReference>
<dbReference type="InterPro" id="IPR011990">
    <property type="entry name" value="TPR-like_helical_dom_sf"/>
</dbReference>
<keyword evidence="8" id="KW-1185">Reference proteome</keyword>
<dbReference type="GO" id="GO:0030313">
    <property type="term" value="C:cell envelope"/>
    <property type="evidence" value="ECO:0007669"/>
    <property type="project" value="UniProtKB-SubCell"/>
</dbReference>
<dbReference type="Pfam" id="PF23914">
    <property type="entry name" value="TPR_CcmH_CycH"/>
    <property type="match status" value="1"/>
</dbReference>
<dbReference type="Pfam" id="PF23892">
    <property type="entry name" value="Ig_CycH"/>
    <property type="match status" value="1"/>
</dbReference>
<dbReference type="Proteomes" id="UP000644693">
    <property type="component" value="Unassembled WGS sequence"/>
</dbReference>
<comment type="subcellular location">
    <subcellularLocation>
        <location evidence="1">Cell envelope</location>
    </subcellularLocation>
</comment>
<dbReference type="EMBL" id="BMYM01000001">
    <property type="protein sequence ID" value="GHD28973.1"/>
    <property type="molecule type" value="Genomic_DNA"/>
</dbReference>
<dbReference type="PANTHER" id="PTHR47870">
    <property type="entry name" value="CYTOCHROME C-TYPE BIOGENESIS PROTEIN CCMH"/>
    <property type="match status" value="1"/>
</dbReference>
<feature type="domain" description="Cytochrome c-type biogenesis protein H Ig-like" evidence="5">
    <location>
        <begin position="293"/>
        <end position="390"/>
    </location>
</feature>
<dbReference type="InterPro" id="IPR017560">
    <property type="entry name" value="Cyt_c_biogenesis_CcmI"/>
</dbReference>
<gene>
    <name evidence="7" type="primary">cycH</name>
    <name evidence="7" type="ORF">GCM10007053_08900</name>
</gene>
<reference evidence="7" key="1">
    <citation type="journal article" date="2014" name="Int. J. Syst. Evol. Microbiol.">
        <title>Complete genome sequence of Corynebacterium casei LMG S-19264T (=DSM 44701T), isolated from a smear-ripened cheese.</title>
        <authorList>
            <consortium name="US DOE Joint Genome Institute (JGI-PGF)"/>
            <person name="Walter F."/>
            <person name="Albersmeier A."/>
            <person name="Kalinowski J."/>
            <person name="Ruckert C."/>
        </authorList>
    </citation>
    <scope>NUCLEOTIDE SEQUENCE</scope>
    <source>
        <strain evidence="7">KCTC 23430</strain>
    </source>
</reference>
<dbReference type="SUPFAM" id="SSF48452">
    <property type="entry name" value="TPR-like"/>
    <property type="match status" value="1"/>
</dbReference>
<evidence type="ECO:0000256" key="4">
    <source>
        <dbReference type="ARBA" id="ARBA00022803"/>
    </source>
</evidence>
<evidence type="ECO:0000259" key="6">
    <source>
        <dbReference type="Pfam" id="PF23914"/>
    </source>
</evidence>
<evidence type="ECO:0000256" key="2">
    <source>
        <dbReference type="ARBA" id="ARBA00022737"/>
    </source>
</evidence>
<dbReference type="PANTHER" id="PTHR47870:SF4">
    <property type="entry name" value="CYTOCHROME C-TYPE BIOGENESIS PROTEIN CYCH"/>
    <property type="match status" value="1"/>
</dbReference>
<dbReference type="InterPro" id="IPR056413">
    <property type="entry name" value="TPR_CcmH_CycH"/>
</dbReference>
<keyword evidence="4" id="KW-0802">TPR repeat</keyword>
<sequence length="402" mass="42741">MILLSACLGLLLLSAVFYVVPFTRSVDRPADSTEANVDWYRQREQELASESQALSEDAKLRLLEDTEAVEPAIAGASGRFHSWLLLPVVIAMSGFLYQQLGAAPDVAITRDLQGLNEDSSPQKMSALIAAMESRLAQRPDNLRYSALLGRYYMTQQDYAKASTVYRDLATAAPEDAQALAFAAQADFMAKGRVLSDDSRLLAEQSLAIDPGQRSALGLLGMASFEQEQYRAAIAYWERLMAAEPAGSEGAQMIASVIEQARMRLSGDPGQINDDPVAPGAASNAPPAVSSAGVTVRVSLPESADVNPSDTVFVLARAAGSDSRMPIAVQRITVAQLPAVLRLEDGNSMAGQLLSEAGDVMVFVQLSPSGQPGEANATWLGQAGPITPDMGNEVIALDLAPRS</sequence>
<evidence type="ECO:0000256" key="1">
    <source>
        <dbReference type="ARBA" id="ARBA00004196"/>
    </source>
</evidence>
<feature type="domain" description="Cytochrome c-type biogenesis protein H TPR" evidence="6">
    <location>
        <begin position="114"/>
        <end position="244"/>
    </location>
</feature>
<keyword evidence="3" id="KW-0201">Cytochrome c-type biogenesis</keyword>
<dbReference type="GO" id="GO:0005886">
    <property type="term" value="C:plasma membrane"/>
    <property type="evidence" value="ECO:0007669"/>
    <property type="project" value="TreeGrafter"/>
</dbReference>
<accession>A0A919CIX2</accession>
<evidence type="ECO:0000313" key="8">
    <source>
        <dbReference type="Proteomes" id="UP000644693"/>
    </source>
</evidence>
<dbReference type="InterPro" id="IPR051263">
    <property type="entry name" value="C-type_cytochrome_biogenesis"/>
</dbReference>
<proteinExistence type="predicted"/>
<dbReference type="Gene3D" id="1.25.40.10">
    <property type="entry name" value="Tetratricopeptide repeat domain"/>
    <property type="match status" value="1"/>
</dbReference>
<dbReference type="GO" id="GO:0017004">
    <property type="term" value="P:cytochrome complex assembly"/>
    <property type="evidence" value="ECO:0007669"/>
    <property type="project" value="UniProtKB-KW"/>
</dbReference>
<dbReference type="InterPro" id="IPR056412">
    <property type="entry name" value="Ig_CycH"/>
</dbReference>
<protein>
    <submittedName>
        <fullName evidence="7">C-type cytochrome biogenesis protein CcmI</fullName>
    </submittedName>
</protein>
<dbReference type="AlphaFoldDB" id="A0A919CIX2"/>